<evidence type="ECO:0000313" key="1">
    <source>
        <dbReference type="EMBL" id="KRY66088.1"/>
    </source>
</evidence>
<reference evidence="1 2" key="1">
    <citation type="submission" date="2015-01" db="EMBL/GenBank/DDBJ databases">
        <title>Evolution of Trichinella species and genotypes.</title>
        <authorList>
            <person name="Korhonen P.K."/>
            <person name="Edoardo P."/>
            <person name="Giuseppe L.R."/>
            <person name="Gasser R.B."/>
        </authorList>
    </citation>
    <scope>NUCLEOTIDE SEQUENCE [LARGE SCALE GENOMIC DNA]</scope>
    <source>
        <strain evidence="1">ISS13</strain>
    </source>
</reference>
<accession>A0A0V1DXM9</accession>
<name>A0A0V1DXM9_TRIPS</name>
<proteinExistence type="predicted"/>
<comment type="caution">
    <text evidence="1">The sequence shown here is derived from an EMBL/GenBank/DDBJ whole genome shotgun (WGS) entry which is preliminary data.</text>
</comment>
<protein>
    <submittedName>
        <fullName evidence="1">Uncharacterized protein</fullName>
    </submittedName>
</protein>
<sequence>MEKLYQEGIMFDETRSSVRLLWKNSELNFPNDFYMLKRWLEALERRLARKSSAVEWCHIMITTASECLSATSQYDSATGYGQWRQRTAENMQWQRQKRKNGAFRNKLSEKKIRATGTMRNVRTRKLPIVPVEEVRKKKRGFLTTYAMESSMFVGGTTFVRSQVALVI</sequence>
<dbReference type="EMBL" id="JYDR01000182">
    <property type="protein sequence ID" value="KRY66088.1"/>
    <property type="molecule type" value="Genomic_DNA"/>
</dbReference>
<dbReference type="AlphaFoldDB" id="A0A0V1DXM9"/>
<dbReference type="Proteomes" id="UP000054632">
    <property type="component" value="Unassembled WGS sequence"/>
</dbReference>
<evidence type="ECO:0000313" key="2">
    <source>
        <dbReference type="Proteomes" id="UP000054632"/>
    </source>
</evidence>
<gene>
    <name evidence="1" type="ORF">T4A_5563</name>
</gene>
<organism evidence="1 2">
    <name type="scientific">Trichinella pseudospiralis</name>
    <name type="common">Parasitic roundworm</name>
    <dbReference type="NCBI Taxonomy" id="6337"/>
    <lineage>
        <taxon>Eukaryota</taxon>
        <taxon>Metazoa</taxon>
        <taxon>Ecdysozoa</taxon>
        <taxon>Nematoda</taxon>
        <taxon>Enoplea</taxon>
        <taxon>Dorylaimia</taxon>
        <taxon>Trichinellida</taxon>
        <taxon>Trichinellidae</taxon>
        <taxon>Trichinella</taxon>
    </lineage>
</organism>